<dbReference type="EMBL" id="AQGS01000443">
    <property type="protein sequence ID" value="EPS39901.1"/>
    <property type="molecule type" value="Genomic_DNA"/>
</dbReference>
<name>S8AFI8_DACHA</name>
<accession>S8AFI8</accession>
<proteinExistence type="predicted"/>
<evidence type="ECO:0000313" key="1">
    <source>
        <dbReference type="EMBL" id="EPS39901.1"/>
    </source>
</evidence>
<sequence length="113" mass="13117">MGCSVFILDGAPLLYPNDTSGNPTALHSDICETWGRHIPWTRRGEHRAQMVWLLFQVQASLISPQEPDFTVPTLHERIQWANGQYMPKGVVESAWKRIDRCMDTLNRLGRRRW</sequence>
<dbReference type="OrthoDB" id="5271294at2759"/>
<comment type="caution">
    <text evidence="1">The sequence shown here is derived from an EMBL/GenBank/DDBJ whole genome shotgun (WGS) entry which is preliminary data.</text>
</comment>
<reference evidence="1 2" key="1">
    <citation type="journal article" date="2013" name="PLoS Genet.">
        <title>Genomic mechanisms accounting for the adaptation to parasitism in nematode-trapping fungi.</title>
        <authorList>
            <person name="Meerupati T."/>
            <person name="Andersson K.M."/>
            <person name="Friman E."/>
            <person name="Kumar D."/>
            <person name="Tunlid A."/>
            <person name="Ahren D."/>
        </authorList>
    </citation>
    <scope>NUCLEOTIDE SEQUENCE [LARGE SCALE GENOMIC DNA]</scope>
    <source>
        <strain evidence="1 2">CBS 200.50</strain>
    </source>
</reference>
<protein>
    <submittedName>
        <fullName evidence="1">Uncharacterized protein</fullName>
    </submittedName>
</protein>
<gene>
    <name evidence="1" type="ORF">H072_6280</name>
</gene>
<dbReference type="Proteomes" id="UP000015100">
    <property type="component" value="Unassembled WGS sequence"/>
</dbReference>
<keyword evidence="2" id="KW-1185">Reference proteome</keyword>
<dbReference type="AlphaFoldDB" id="S8AFI8"/>
<organism evidence="1 2">
    <name type="scientific">Dactylellina haptotyla (strain CBS 200.50)</name>
    <name type="common">Nematode-trapping fungus</name>
    <name type="synonym">Monacrosporium haptotylum</name>
    <dbReference type="NCBI Taxonomy" id="1284197"/>
    <lineage>
        <taxon>Eukaryota</taxon>
        <taxon>Fungi</taxon>
        <taxon>Dikarya</taxon>
        <taxon>Ascomycota</taxon>
        <taxon>Pezizomycotina</taxon>
        <taxon>Orbiliomycetes</taxon>
        <taxon>Orbiliales</taxon>
        <taxon>Orbiliaceae</taxon>
        <taxon>Dactylellina</taxon>
    </lineage>
</organism>
<dbReference type="OMA" id="HERIQWA"/>
<evidence type="ECO:0000313" key="2">
    <source>
        <dbReference type="Proteomes" id="UP000015100"/>
    </source>
</evidence>
<reference evidence="2" key="2">
    <citation type="submission" date="2013-04" db="EMBL/GenBank/DDBJ databases">
        <title>Genomic mechanisms accounting for the adaptation to parasitism in nematode-trapping fungi.</title>
        <authorList>
            <person name="Ahren D.G."/>
        </authorList>
    </citation>
    <scope>NUCLEOTIDE SEQUENCE [LARGE SCALE GENOMIC DNA]</scope>
    <source>
        <strain evidence="2">CBS 200.50</strain>
    </source>
</reference>
<dbReference type="HOGENOM" id="CLU_2133416_0_0_1"/>